<gene>
    <name evidence="1" type="ORF">Krac_1593</name>
</gene>
<dbReference type="GO" id="GO:0003746">
    <property type="term" value="F:translation elongation factor activity"/>
    <property type="evidence" value="ECO:0007669"/>
    <property type="project" value="UniProtKB-KW"/>
</dbReference>
<keyword evidence="1" id="KW-0648">Protein biosynthesis</keyword>
<reference evidence="1 2" key="1">
    <citation type="journal article" date="2011" name="Stand. Genomic Sci.">
        <title>Non-contiguous finished genome sequence and contextual data of the filamentous soil bacterium Ktedonobacter racemifer type strain (SOSP1-21).</title>
        <authorList>
            <person name="Chang Y.J."/>
            <person name="Land M."/>
            <person name="Hauser L."/>
            <person name="Chertkov O."/>
            <person name="Del Rio T.G."/>
            <person name="Nolan M."/>
            <person name="Copeland A."/>
            <person name="Tice H."/>
            <person name="Cheng J.F."/>
            <person name="Lucas S."/>
            <person name="Han C."/>
            <person name="Goodwin L."/>
            <person name="Pitluck S."/>
            <person name="Ivanova N."/>
            <person name="Ovchinikova G."/>
            <person name="Pati A."/>
            <person name="Chen A."/>
            <person name="Palaniappan K."/>
            <person name="Mavromatis K."/>
            <person name="Liolios K."/>
            <person name="Brettin T."/>
            <person name="Fiebig A."/>
            <person name="Rohde M."/>
            <person name="Abt B."/>
            <person name="Goker M."/>
            <person name="Detter J.C."/>
            <person name="Woyke T."/>
            <person name="Bristow J."/>
            <person name="Eisen J.A."/>
            <person name="Markowitz V."/>
            <person name="Hugenholtz P."/>
            <person name="Kyrpides N.C."/>
            <person name="Klenk H.P."/>
            <person name="Lapidus A."/>
        </authorList>
    </citation>
    <scope>NUCLEOTIDE SEQUENCE [LARGE SCALE GENOMIC DNA]</scope>
    <source>
        <strain evidence="2">DSM 44963</strain>
    </source>
</reference>
<dbReference type="Proteomes" id="UP000004508">
    <property type="component" value="Unassembled WGS sequence"/>
</dbReference>
<sequence>MVLDWRRLVRAQTEPKLWLKLRHLRTHAVIERTLEADTKLKLVPIERLPVVFMY</sequence>
<protein>
    <submittedName>
        <fullName evidence="1">Translation elongation factor P</fullName>
    </submittedName>
</protein>
<accession>D6U2I6</accession>
<comment type="caution">
    <text evidence="1">The sequence shown here is derived from an EMBL/GenBank/DDBJ whole genome shotgun (WGS) entry which is preliminary data.</text>
</comment>
<dbReference type="AlphaFoldDB" id="D6U2I6"/>
<dbReference type="EMBL" id="ADVG01000004">
    <property type="protein sequence ID" value="EFH80950.1"/>
    <property type="molecule type" value="Genomic_DNA"/>
</dbReference>
<proteinExistence type="predicted"/>
<name>D6U2I6_KTERA</name>
<evidence type="ECO:0000313" key="1">
    <source>
        <dbReference type="EMBL" id="EFH80950.1"/>
    </source>
</evidence>
<keyword evidence="2" id="KW-1185">Reference proteome</keyword>
<evidence type="ECO:0000313" key="2">
    <source>
        <dbReference type="Proteomes" id="UP000004508"/>
    </source>
</evidence>
<dbReference type="InParanoid" id="D6U2I6"/>
<dbReference type="RefSeq" id="WP_007918044.1">
    <property type="nucleotide sequence ID" value="NZ_ADVG01000004.1"/>
</dbReference>
<organism evidence="1 2">
    <name type="scientific">Ktedonobacter racemifer DSM 44963</name>
    <dbReference type="NCBI Taxonomy" id="485913"/>
    <lineage>
        <taxon>Bacteria</taxon>
        <taxon>Bacillati</taxon>
        <taxon>Chloroflexota</taxon>
        <taxon>Ktedonobacteria</taxon>
        <taxon>Ktedonobacterales</taxon>
        <taxon>Ktedonobacteraceae</taxon>
        <taxon>Ktedonobacter</taxon>
    </lineage>
</organism>
<keyword evidence="1" id="KW-0251">Elongation factor</keyword>